<sequence>MFLNVYEEKQEVFEREAESCFLRWLFEDFSREFSMVLGVALKLCGLFLMAFSSSAEGYERLARAREEGISMDTGKGNFNASFTNDFVANKTDLGGAFSVLNTAVGPSNLNIPTEGALPDGDDSLDMFAEDDESAAANPTTDGGHLVSGPDHDRIGQPLESGGWQNDYVFDDASGYYYSSSSGYYYDPSSGLYCCATSGQWYSYNEATGSYNEIQEAQPYNEIQEAPVGIS</sequence>
<feature type="domain" description="OCRE" evidence="1">
    <location>
        <begin position="164"/>
        <end position="212"/>
    </location>
</feature>
<dbReference type="AlphaFoldDB" id="A0AAV6K835"/>
<comment type="caution">
    <text evidence="2">The sequence shown here is derived from an EMBL/GenBank/DDBJ whole genome shotgun (WGS) entry which is preliminary data.</text>
</comment>
<proteinExistence type="predicted"/>
<protein>
    <recommendedName>
        <fullName evidence="1">OCRE domain-containing protein</fullName>
    </recommendedName>
</protein>
<evidence type="ECO:0000259" key="1">
    <source>
        <dbReference type="Pfam" id="PF17780"/>
    </source>
</evidence>
<dbReference type="InterPro" id="IPR039905">
    <property type="entry name" value="CD2BP2/Lin1"/>
</dbReference>
<reference evidence="2" key="1">
    <citation type="submission" date="2020-08" db="EMBL/GenBank/DDBJ databases">
        <title>Plant Genome Project.</title>
        <authorList>
            <person name="Zhang R.-G."/>
        </authorList>
    </citation>
    <scope>NUCLEOTIDE SEQUENCE</scope>
    <source>
        <strain evidence="2">WSP0</strain>
        <tissue evidence="2">Leaf</tissue>
    </source>
</reference>
<evidence type="ECO:0000313" key="3">
    <source>
        <dbReference type="Proteomes" id="UP000823749"/>
    </source>
</evidence>
<dbReference type="InterPro" id="IPR041591">
    <property type="entry name" value="OCRE"/>
</dbReference>
<organism evidence="2 3">
    <name type="scientific">Rhododendron griersonianum</name>
    <dbReference type="NCBI Taxonomy" id="479676"/>
    <lineage>
        <taxon>Eukaryota</taxon>
        <taxon>Viridiplantae</taxon>
        <taxon>Streptophyta</taxon>
        <taxon>Embryophyta</taxon>
        <taxon>Tracheophyta</taxon>
        <taxon>Spermatophyta</taxon>
        <taxon>Magnoliopsida</taxon>
        <taxon>eudicotyledons</taxon>
        <taxon>Gunneridae</taxon>
        <taxon>Pentapetalae</taxon>
        <taxon>asterids</taxon>
        <taxon>Ericales</taxon>
        <taxon>Ericaceae</taxon>
        <taxon>Ericoideae</taxon>
        <taxon>Rhodoreae</taxon>
        <taxon>Rhododendron</taxon>
    </lineage>
</organism>
<accession>A0AAV6K835</accession>
<evidence type="ECO:0000313" key="2">
    <source>
        <dbReference type="EMBL" id="KAG5548507.1"/>
    </source>
</evidence>
<name>A0AAV6K835_9ERIC</name>
<dbReference type="PANTHER" id="PTHR13138:SF3">
    <property type="entry name" value="CD2 ANTIGEN CYTOPLASMIC TAIL-BINDING PROTEIN 2"/>
    <property type="match status" value="1"/>
</dbReference>
<dbReference type="Proteomes" id="UP000823749">
    <property type="component" value="Chromosome 5"/>
</dbReference>
<keyword evidence="3" id="KW-1185">Reference proteome</keyword>
<dbReference type="EMBL" id="JACTNZ010000005">
    <property type="protein sequence ID" value="KAG5548507.1"/>
    <property type="molecule type" value="Genomic_DNA"/>
</dbReference>
<dbReference type="GO" id="GO:0005682">
    <property type="term" value="C:U5 snRNP"/>
    <property type="evidence" value="ECO:0007669"/>
    <property type="project" value="InterPro"/>
</dbReference>
<gene>
    <name evidence="2" type="ORF">RHGRI_014006</name>
</gene>
<dbReference type="Pfam" id="PF17780">
    <property type="entry name" value="OCRE"/>
    <property type="match status" value="1"/>
</dbReference>
<dbReference type="PANTHER" id="PTHR13138">
    <property type="entry name" value="PROTEIN LIN1"/>
    <property type="match status" value="1"/>
</dbReference>